<evidence type="ECO:0000313" key="3">
    <source>
        <dbReference type="Proteomes" id="UP000467841"/>
    </source>
</evidence>
<evidence type="ECO:0000256" key="1">
    <source>
        <dbReference type="SAM" id="MobiDB-lite"/>
    </source>
</evidence>
<protein>
    <submittedName>
        <fullName evidence="2">Uncharacterized protein</fullName>
    </submittedName>
</protein>
<proteinExistence type="predicted"/>
<name>A0A6D2JJ54_9BRAS</name>
<dbReference type="AlphaFoldDB" id="A0A6D2JJ54"/>
<feature type="region of interest" description="Disordered" evidence="1">
    <location>
        <begin position="1"/>
        <end position="31"/>
    </location>
</feature>
<gene>
    <name evidence="2" type="ORF">MERR_LOCUS30852</name>
</gene>
<dbReference type="EMBL" id="CACVBM020001285">
    <property type="protein sequence ID" value="CAA7043617.1"/>
    <property type="molecule type" value="Genomic_DNA"/>
</dbReference>
<accession>A0A6D2JJ54</accession>
<organism evidence="2 3">
    <name type="scientific">Microthlaspi erraticum</name>
    <dbReference type="NCBI Taxonomy" id="1685480"/>
    <lineage>
        <taxon>Eukaryota</taxon>
        <taxon>Viridiplantae</taxon>
        <taxon>Streptophyta</taxon>
        <taxon>Embryophyta</taxon>
        <taxon>Tracheophyta</taxon>
        <taxon>Spermatophyta</taxon>
        <taxon>Magnoliopsida</taxon>
        <taxon>eudicotyledons</taxon>
        <taxon>Gunneridae</taxon>
        <taxon>Pentapetalae</taxon>
        <taxon>rosids</taxon>
        <taxon>malvids</taxon>
        <taxon>Brassicales</taxon>
        <taxon>Brassicaceae</taxon>
        <taxon>Coluteocarpeae</taxon>
        <taxon>Microthlaspi</taxon>
    </lineage>
</organism>
<dbReference type="Proteomes" id="UP000467841">
    <property type="component" value="Unassembled WGS sequence"/>
</dbReference>
<sequence length="158" mass="17018">MFTVQEIDQGATSGRSTSRKWPTKPNHGIGVPTGWKTLHGASLTHFQRKSTKRTSQSQGWPRNLSMEPIGPLCEGSLTSLVLMISNFISGQKLSGCWLISPSGLTSSLLASVGSCLGQCFFEVEDPAGTPCIDSKSRFGDGVEPSSEMLWLLLLTTDN</sequence>
<keyword evidence="3" id="KW-1185">Reference proteome</keyword>
<evidence type="ECO:0000313" key="2">
    <source>
        <dbReference type="EMBL" id="CAA7043617.1"/>
    </source>
</evidence>
<comment type="caution">
    <text evidence="2">The sequence shown here is derived from an EMBL/GenBank/DDBJ whole genome shotgun (WGS) entry which is preliminary data.</text>
</comment>
<reference evidence="2" key="1">
    <citation type="submission" date="2020-01" db="EMBL/GenBank/DDBJ databases">
        <authorList>
            <person name="Mishra B."/>
        </authorList>
    </citation>
    <scope>NUCLEOTIDE SEQUENCE [LARGE SCALE GENOMIC DNA]</scope>
</reference>